<keyword evidence="10" id="KW-1185">Reference proteome</keyword>
<dbReference type="PANTHER" id="PTHR46807">
    <property type="entry name" value="TRANSCRIPTION FACTOR PIF3"/>
    <property type="match status" value="1"/>
</dbReference>
<feature type="coiled-coil region" evidence="6">
    <location>
        <begin position="186"/>
        <end position="213"/>
    </location>
</feature>
<keyword evidence="4" id="KW-0804">Transcription</keyword>
<dbReference type="InterPro" id="IPR011598">
    <property type="entry name" value="bHLH_dom"/>
</dbReference>
<reference evidence="9" key="2">
    <citation type="submission" date="2018-05" db="EMBL/GenBank/DDBJ databases">
        <title>OmerRS3 (Oryza meridionalis Reference Sequence Version 3).</title>
        <authorList>
            <person name="Zhang J."/>
            <person name="Kudrna D."/>
            <person name="Lee S."/>
            <person name="Talag J."/>
            <person name="Welchert J."/>
            <person name="Wing R.A."/>
        </authorList>
    </citation>
    <scope>NUCLEOTIDE SEQUENCE [LARGE SCALE GENOMIC DNA]</scope>
    <source>
        <strain evidence="9">cv. OR44</strain>
    </source>
</reference>
<keyword evidence="5" id="KW-0539">Nucleus</keyword>
<evidence type="ECO:0000256" key="1">
    <source>
        <dbReference type="ARBA" id="ARBA00004123"/>
    </source>
</evidence>
<dbReference type="PANTHER" id="PTHR46807:SF1">
    <property type="entry name" value="TRANSCRIPTION FACTOR PIF3"/>
    <property type="match status" value="1"/>
</dbReference>
<protein>
    <recommendedName>
        <fullName evidence="8">BHLH domain-containing protein</fullName>
    </recommendedName>
</protein>
<proteinExistence type="inferred from homology"/>
<reference evidence="9" key="1">
    <citation type="submission" date="2015-04" db="UniProtKB">
        <authorList>
            <consortium name="EnsemblPlants"/>
        </authorList>
    </citation>
    <scope>IDENTIFICATION</scope>
</reference>
<feature type="region of interest" description="Disordered" evidence="7">
    <location>
        <begin position="252"/>
        <end position="289"/>
    </location>
</feature>
<evidence type="ECO:0000313" key="9">
    <source>
        <dbReference type="EnsemblPlants" id="OMERI06G05430.1"/>
    </source>
</evidence>
<dbReference type="InterPro" id="IPR036638">
    <property type="entry name" value="HLH_DNA-bd_sf"/>
</dbReference>
<feature type="compositionally biased region" description="Basic and acidic residues" evidence="7">
    <location>
        <begin position="277"/>
        <end position="289"/>
    </location>
</feature>
<evidence type="ECO:0000256" key="4">
    <source>
        <dbReference type="ARBA" id="ARBA00023163"/>
    </source>
</evidence>
<organism evidence="9">
    <name type="scientific">Oryza meridionalis</name>
    <dbReference type="NCBI Taxonomy" id="40149"/>
    <lineage>
        <taxon>Eukaryota</taxon>
        <taxon>Viridiplantae</taxon>
        <taxon>Streptophyta</taxon>
        <taxon>Embryophyta</taxon>
        <taxon>Tracheophyta</taxon>
        <taxon>Spermatophyta</taxon>
        <taxon>Magnoliopsida</taxon>
        <taxon>Liliopsida</taxon>
        <taxon>Poales</taxon>
        <taxon>Poaceae</taxon>
        <taxon>BOP clade</taxon>
        <taxon>Oryzoideae</taxon>
        <taxon>Oryzeae</taxon>
        <taxon>Oryzinae</taxon>
        <taxon>Oryza</taxon>
    </lineage>
</organism>
<feature type="compositionally biased region" description="Basic residues" evidence="7">
    <location>
        <begin position="1"/>
        <end position="19"/>
    </location>
</feature>
<comment type="subcellular location">
    <subcellularLocation>
        <location evidence="1">Nucleus</location>
    </subcellularLocation>
</comment>
<dbReference type="InterPro" id="IPR044273">
    <property type="entry name" value="PIF3-like"/>
</dbReference>
<feature type="compositionally biased region" description="Basic and acidic residues" evidence="7">
    <location>
        <begin position="107"/>
        <end position="117"/>
    </location>
</feature>
<dbReference type="EnsemblPlants" id="OMERI06G05430.1">
    <property type="protein sequence ID" value="OMERI06G05430.1"/>
    <property type="gene ID" value="OMERI06G05430"/>
</dbReference>
<feature type="compositionally biased region" description="Basic and acidic residues" evidence="7">
    <location>
        <begin position="38"/>
        <end position="52"/>
    </location>
</feature>
<dbReference type="Pfam" id="PF00010">
    <property type="entry name" value="HLH"/>
    <property type="match status" value="1"/>
</dbReference>
<dbReference type="AlphaFoldDB" id="A0A0E0DXL2"/>
<evidence type="ECO:0000259" key="8">
    <source>
        <dbReference type="PROSITE" id="PS50888"/>
    </source>
</evidence>
<evidence type="ECO:0000256" key="2">
    <source>
        <dbReference type="ARBA" id="ARBA00005510"/>
    </source>
</evidence>
<dbReference type="SUPFAM" id="SSF47459">
    <property type="entry name" value="HLH, helix-loop-helix DNA-binding domain"/>
    <property type="match status" value="1"/>
</dbReference>
<dbReference type="Proteomes" id="UP000008021">
    <property type="component" value="Chromosome 6"/>
</dbReference>
<keyword evidence="3" id="KW-0805">Transcription regulation</keyword>
<feature type="compositionally biased region" description="Basic residues" evidence="7">
    <location>
        <begin position="118"/>
        <end position="129"/>
    </location>
</feature>
<evidence type="ECO:0000313" key="10">
    <source>
        <dbReference type="Proteomes" id="UP000008021"/>
    </source>
</evidence>
<accession>A0A0E0DXL2</accession>
<evidence type="ECO:0000256" key="6">
    <source>
        <dbReference type="SAM" id="Coils"/>
    </source>
</evidence>
<dbReference type="PROSITE" id="PS50888">
    <property type="entry name" value="BHLH"/>
    <property type="match status" value="1"/>
</dbReference>
<feature type="region of interest" description="Disordered" evidence="7">
    <location>
        <begin position="1"/>
        <end position="156"/>
    </location>
</feature>
<dbReference type="InterPro" id="IPR047265">
    <property type="entry name" value="PIF1-like_bHLH"/>
</dbReference>
<evidence type="ECO:0000256" key="7">
    <source>
        <dbReference type="SAM" id="MobiDB-lite"/>
    </source>
</evidence>
<dbReference type="Gene3D" id="4.10.280.10">
    <property type="entry name" value="Helix-loop-helix DNA-binding domain"/>
    <property type="match status" value="1"/>
</dbReference>
<keyword evidence="6" id="KW-0175">Coiled coil</keyword>
<dbReference type="CDD" id="cd11445">
    <property type="entry name" value="bHLH_AtPIF_like"/>
    <property type="match status" value="1"/>
</dbReference>
<dbReference type="FunFam" id="4.10.280.10:FF:000004">
    <property type="entry name" value="Basic helix-loop-helix transcription factor"/>
    <property type="match status" value="1"/>
</dbReference>
<dbReference type="GO" id="GO:0003700">
    <property type="term" value="F:DNA-binding transcription factor activity"/>
    <property type="evidence" value="ECO:0007669"/>
    <property type="project" value="InterPro"/>
</dbReference>
<dbReference type="Gramene" id="OMERI06G05430.1">
    <property type="protein sequence ID" value="OMERI06G05430.1"/>
    <property type="gene ID" value="OMERI06G05430"/>
</dbReference>
<dbReference type="SMART" id="SM00353">
    <property type="entry name" value="HLH"/>
    <property type="match status" value="1"/>
</dbReference>
<feature type="compositionally biased region" description="Low complexity" evidence="7">
    <location>
        <begin position="252"/>
        <end position="266"/>
    </location>
</feature>
<feature type="domain" description="BHLH" evidence="8">
    <location>
        <begin position="277"/>
        <end position="326"/>
    </location>
</feature>
<sequence length="481" mass="53390">MQPPARRTKKRGRRKKTAKKPQTPNASASTPPLARWMTHGDEYTKPLRDAHPGRSKKEKKAGETRKKASQNQKKPARDETRPSKRRRRACVCKQASKPPTLLSSSARAERAAAEAARHGRNTKKKRPHLPKTTTISSSSSSPSLLLSTSPHHHHHHLDRILRSWLRRAWRRRRMDEQRGRGGFDELVLLHQQQEQQRRRREQQEEEEEEEVRRQMFGAVVGGLAAFPAAAAAAMGQQQVDCGGELGGFCDSEAGGSSEPEAAAGARPRGGSGSKRSRAAEVHNLSEKRRRSKINEKMKALQSLIPNSNKTDKASMLDEAIEYLKQLQLQVQMLSMRNGVYLNPSYLSGALEPAQASQMFAALGGNNVTVAHPGTVMPPVNQSSGAHHLFDPLNSPPQNQPQSLILPSVPSTAIPEPPFHLESSQSHLRQFQLPGSSEFHKILFLHVLLSVKDGVSWRDNAKAPPIITSRKSASLGRGCWWH</sequence>
<feature type="compositionally biased region" description="Low complexity" evidence="7">
    <location>
        <begin position="132"/>
        <end position="149"/>
    </location>
</feature>
<dbReference type="HOGENOM" id="CLU_567898_0_0_1"/>
<dbReference type="GO" id="GO:0046983">
    <property type="term" value="F:protein dimerization activity"/>
    <property type="evidence" value="ECO:0007669"/>
    <property type="project" value="InterPro"/>
</dbReference>
<evidence type="ECO:0000256" key="5">
    <source>
        <dbReference type="ARBA" id="ARBA00023242"/>
    </source>
</evidence>
<evidence type="ECO:0000256" key="3">
    <source>
        <dbReference type="ARBA" id="ARBA00023015"/>
    </source>
</evidence>
<dbReference type="GO" id="GO:0005634">
    <property type="term" value="C:nucleus"/>
    <property type="evidence" value="ECO:0007669"/>
    <property type="project" value="UniProtKB-SubCell"/>
</dbReference>
<name>A0A0E0DXL2_9ORYZ</name>
<comment type="similarity">
    <text evidence="2">Belongs to the bHLH protein family.</text>
</comment>